<keyword evidence="3" id="KW-1185">Reference proteome</keyword>
<evidence type="ECO:0000313" key="3">
    <source>
        <dbReference type="Proteomes" id="UP001330749"/>
    </source>
</evidence>
<dbReference type="InterPro" id="IPR011528">
    <property type="entry name" value="NERD"/>
</dbReference>
<organism evidence="2 3">
    <name type="scientific">Bacillus xiapuensis</name>
    <dbReference type="NCBI Taxonomy" id="2014075"/>
    <lineage>
        <taxon>Bacteria</taxon>
        <taxon>Bacillati</taxon>
        <taxon>Bacillota</taxon>
        <taxon>Bacilli</taxon>
        <taxon>Bacillales</taxon>
        <taxon>Bacillaceae</taxon>
        <taxon>Bacillus</taxon>
    </lineage>
</organism>
<gene>
    <name evidence="2" type="ORF">P4447_01140</name>
</gene>
<accession>A0ABU6N4U0</accession>
<dbReference type="Pfam" id="PF08378">
    <property type="entry name" value="NERD"/>
    <property type="match status" value="1"/>
</dbReference>
<reference evidence="2 3" key="1">
    <citation type="submission" date="2023-03" db="EMBL/GenBank/DDBJ databases">
        <title>Bacillus Genome Sequencing.</title>
        <authorList>
            <person name="Dunlap C."/>
        </authorList>
    </citation>
    <scope>NUCLEOTIDE SEQUENCE [LARGE SCALE GENOMIC DNA]</scope>
    <source>
        <strain evidence="2 3">B-14544</strain>
    </source>
</reference>
<evidence type="ECO:0000259" key="1">
    <source>
        <dbReference type="PROSITE" id="PS50965"/>
    </source>
</evidence>
<dbReference type="EMBL" id="JARMQG010000009">
    <property type="protein sequence ID" value="MED3561160.1"/>
    <property type="molecule type" value="Genomic_DNA"/>
</dbReference>
<evidence type="ECO:0000313" key="2">
    <source>
        <dbReference type="EMBL" id="MED3561160.1"/>
    </source>
</evidence>
<comment type="caution">
    <text evidence="2">The sequence shown here is derived from an EMBL/GenBank/DDBJ whole genome shotgun (WGS) entry which is preliminary data.</text>
</comment>
<protein>
    <submittedName>
        <fullName evidence="2">Nuclease-related domain-containing protein</fullName>
    </submittedName>
</protein>
<feature type="domain" description="NERD" evidence="1">
    <location>
        <begin position="1"/>
        <end position="92"/>
    </location>
</feature>
<dbReference type="Proteomes" id="UP001330749">
    <property type="component" value="Unassembled WGS sequence"/>
</dbReference>
<name>A0ABU6N4U0_9BACI</name>
<sequence length="141" mass="16712">MNDLLLKVNHTKFQINSTIVFQNKYHFFEVKNYEGDYIYDLEDFQNVSGKPVQNPEIQLKRSNTLLRQLLQNLGYNLPVEGHAVFINPEFILFNAPQDLPFIYQSQLNRFLKKLDMKPSRLNQLHMKLANQLVRLHDSIHL</sequence>
<dbReference type="RefSeq" id="WP_327965998.1">
    <property type="nucleotide sequence ID" value="NZ_JARMQG010000009.1"/>
</dbReference>
<dbReference type="PROSITE" id="PS50965">
    <property type="entry name" value="NERD"/>
    <property type="match status" value="1"/>
</dbReference>
<proteinExistence type="predicted"/>